<proteinExistence type="predicted"/>
<dbReference type="Proteomes" id="UP000244912">
    <property type="component" value="Unassembled WGS sequence"/>
</dbReference>
<name>A0A2R8BWQ7_9RHOB</name>
<protein>
    <submittedName>
        <fullName evidence="1">Uncharacterized protein</fullName>
    </submittedName>
</protein>
<organism evidence="1 2">
    <name type="scientific">Palleronia abyssalis</name>
    <dbReference type="NCBI Taxonomy" id="1501240"/>
    <lineage>
        <taxon>Bacteria</taxon>
        <taxon>Pseudomonadati</taxon>
        <taxon>Pseudomonadota</taxon>
        <taxon>Alphaproteobacteria</taxon>
        <taxon>Rhodobacterales</taxon>
        <taxon>Roseobacteraceae</taxon>
        <taxon>Palleronia</taxon>
    </lineage>
</organism>
<reference evidence="1 2" key="1">
    <citation type="submission" date="2018-03" db="EMBL/GenBank/DDBJ databases">
        <authorList>
            <person name="Keele B.F."/>
        </authorList>
    </citation>
    <scope>NUCLEOTIDE SEQUENCE [LARGE SCALE GENOMIC DNA]</scope>
    <source>
        <strain evidence="1 2">CECT 8504</strain>
    </source>
</reference>
<dbReference type="AlphaFoldDB" id="A0A2R8BWQ7"/>
<evidence type="ECO:0000313" key="2">
    <source>
        <dbReference type="Proteomes" id="UP000244912"/>
    </source>
</evidence>
<gene>
    <name evidence="1" type="ORF">PAA8504_02397</name>
</gene>
<sequence length="47" mass="4886">MLLLRADGTWGFIVPCEVLADEGSPEVSKEVFVSTVAALSGSMPGMS</sequence>
<evidence type="ECO:0000313" key="1">
    <source>
        <dbReference type="EMBL" id="SPJ24563.1"/>
    </source>
</evidence>
<accession>A0A2R8BWQ7</accession>
<dbReference type="EMBL" id="ONZF01000004">
    <property type="protein sequence ID" value="SPJ24563.1"/>
    <property type="molecule type" value="Genomic_DNA"/>
</dbReference>
<keyword evidence="2" id="KW-1185">Reference proteome</keyword>